<name>A0A915JPC9_ROMCU</name>
<organism evidence="1 2">
    <name type="scientific">Romanomermis culicivorax</name>
    <name type="common">Nematode worm</name>
    <dbReference type="NCBI Taxonomy" id="13658"/>
    <lineage>
        <taxon>Eukaryota</taxon>
        <taxon>Metazoa</taxon>
        <taxon>Ecdysozoa</taxon>
        <taxon>Nematoda</taxon>
        <taxon>Enoplea</taxon>
        <taxon>Dorylaimia</taxon>
        <taxon>Mermithida</taxon>
        <taxon>Mermithoidea</taxon>
        <taxon>Mermithidae</taxon>
        <taxon>Romanomermis</taxon>
    </lineage>
</organism>
<protein>
    <submittedName>
        <fullName evidence="2">Uncharacterized protein</fullName>
    </submittedName>
</protein>
<sequence>MSYGEREKADDATIWHVLVSEKYNSFISNVLQGNKEEILLQDLRVLRRAKNYLYDDRRNGRSFGKCSLTRDQEINFDNREMIEQIEQSDHERLCIMEKKFIDLANKRPCNILSGLGSIPGIIWAGLKAACSTSAK</sequence>
<evidence type="ECO:0000313" key="1">
    <source>
        <dbReference type="Proteomes" id="UP000887565"/>
    </source>
</evidence>
<keyword evidence="1" id="KW-1185">Reference proteome</keyword>
<evidence type="ECO:0000313" key="2">
    <source>
        <dbReference type="WBParaSite" id="nRc.2.0.1.t27948-RA"/>
    </source>
</evidence>
<dbReference type="WBParaSite" id="nRc.2.0.1.t27948-RA">
    <property type="protein sequence ID" value="nRc.2.0.1.t27948-RA"/>
    <property type="gene ID" value="nRc.2.0.1.g27948"/>
</dbReference>
<dbReference type="Proteomes" id="UP000887565">
    <property type="component" value="Unplaced"/>
</dbReference>
<accession>A0A915JPC9</accession>
<dbReference type="AlphaFoldDB" id="A0A915JPC9"/>
<proteinExistence type="predicted"/>
<reference evidence="2" key="1">
    <citation type="submission" date="2022-11" db="UniProtKB">
        <authorList>
            <consortium name="WormBaseParasite"/>
        </authorList>
    </citation>
    <scope>IDENTIFICATION</scope>
</reference>